<proteinExistence type="predicted"/>
<sequence length="97" mass="11107">MKVIDTMRSAPSAHSRVQLAQHIRRYRQTHDQPRRTRHASPPYTYSEVDEMVHLAEIWLPFGGPPEDEIFTRFGITGRAFEARLNQILGTPHATAAL</sequence>
<comment type="caution">
    <text evidence="1">The sequence shown here is derived from an EMBL/GenBank/DDBJ whole genome shotgun (WGS) entry which is preliminary data.</text>
</comment>
<organism evidence="1 2">
    <name type="scientific">Nocardia cerradoensis</name>
    <dbReference type="NCBI Taxonomy" id="85688"/>
    <lineage>
        <taxon>Bacteria</taxon>
        <taxon>Bacillati</taxon>
        <taxon>Actinomycetota</taxon>
        <taxon>Actinomycetes</taxon>
        <taxon>Mycobacteriales</taxon>
        <taxon>Nocardiaceae</taxon>
        <taxon>Nocardia</taxon>
    </lineage>
</organism>
<reference evidence="1 2" key="1">
    <citation type="submission" date="2017-07" db="EMBL/GenBank/DDBJ databases">
        <title>First draft Genome Sequence of Nocardia cerradoensis isolated from human infection.</title>
        <authorList>
            <person name="Carrasco G."/>
        </authorList>
    </citation>
    <scope>NUCLEOTIDE SEQUENCE [LARGE SCALE GENOMIC DNA]</scope>
    <source>
        <strain evidence="1 2">CNM20130759</strain>
    </source>
</reference>
<dbReference type="AlphaFoldDB" id="A0A231GXE7"/>
<evidence type="ECO:0000313" key="1">
    <source>
        <dbReference type="EMBL" id="OXR41287.1"/>
    </source>
</evidence>
<accession>A0A231GXE7</accession>
<dbReference type="EMBL" id="NGAF01000021">
    <property type="protein sequence ID" value="OXR41287.1"/>
    <property type="molecule type" value="Genomic_DNA"/>
</dbReference>
<protein>
    <submittedName>
        <fullName evidence="1">Uncharacterized protein</fullName>
    </submittedName>
</protein>
<dbReference type="Proteomes" id="UP000215506">
    <property type="component" value="Unassembled WGS sequence"/>
</dbReference>
<evidence type="ECO:0000313" key="2">
    <source>
        <dbReference type="Proteomes" id="UP000215506"/>
    </source>
</evidence>
<keyword evidence="2" id="KW-1185">Reference proteome</keyword>
<name>A0A231GXE7_9NOCA</name>
<gene>
    <name evidence="1" type="ORF">B7C42_06685</name>
</gene>